<dbReference type="Pfam" id="PF07992">
    <property type="entry name" value="Pyr_redox_2"/>
    <property type="match status" value="1"/>
</dbReference>
<feature type="domain" description="FAD/NAD(P)-binding" evidence="6">
    <location>
        <begin position="4"/>
        <end position="286"/>
    </location>
</feature>
<accession>A0A1G7B8Y3</accession>
<dbReference type="PRINTS" id="PR00368">
    <property type="entry name" value="FADPNR"/>
</dbReference>
<dbReference type="InterPro" id="IPR051169">
    <property type="entry name" value="NADH-Q_oxidoreductase"/>
</dbReference>
<evidence type="ECO:0000313" key="8">
    <source>
        <dbReference type="Proteomes" id="UP000198949"/>
    </source>
</evidence>
<proteinExistence type="inferred from homology"/>
<dbReference type="GO" id="GO:0003955">
    <property type="term" value="F:NAD(P)H dehydrogenase (quinone) activity"/>
    <property type="evidence" value="ECO:0007669"/>
    <property type="project" value="TreeGrafter"/>
</dbReference>
<evidence type="ECO:0000256" key="2">
    <source>
        <dbReference type="ARBA" id="ARBA00005272"/>
    </source>
</evidence>
<dbReference type="GO" id="GO:0019646">
    <property type="term" value="P:aerobic electron transport chain"/>
    <property type="evidence" value="ECO:0007669"/>
    <property type="project" value="TreeGrafter"/>
</dbReference>
<dbReference type="PRINTS" id="PR00411">
    <property type="entry name" value="PNDRDTASEI"/>
</dbReference>
<dbReference type="PANTHER" id="PTHR42913">
    <property type="entry name" value="APOPTOSIS-INDUCING FACTOR 1"/>
    <property type="match status" value="1"/>
</dbReference>
<dbReference type="SUPFAM" id="SSF51905">
    <property type="entry name" value="FAD/NAD(P)-binding domain"/>
    <property type="match status" value="1"/>
</dbReference>
<evidence type="ECO:0000256" key="1">
    <source>
        <dbReference type="ARBA" id="ARBA00001974"/>
    </source>
</evidence>
<dbReference type="STRING" id="58114.SAMN05216270_11614"/>
<keyword evidence="5" id="KW-0560">Oxidoreductase</keyword>
<comment type="similarity">
    <text evidence="2">Belongs to the NADH dehydrogenase family.</text>
</comment>
<protein>
    <submittedName>
        <fullName evidence="7">NADH dehydrogenase, FAD-containing subunit</fullName>
    </submittedName>
</protein>
<keyword evidence="3" id="KW-0285">Flavoprotein</keyword>
<keyword evidence="8" id="KW-1185">Reference proteome</keyword>
<dbReference type="OrthoDB" id="9784880at2"/>
<comment type="cofactor">
    <cofactor evidence="1">
        <name>FAD</name>
        <dbReference type="ChEBI" id="CHEBI:57692"/>
    </cofactor>
</comment>
<name>A0A1G7B8Y3_9ACTN</name>
<gene>
    <name evidence="7" type="ORF">SAMN05216270_11614</name>
</gene>
<evidence type="ECO:0000256" key="4">
    <source>
        <dbReference type="ARBA" id="ARBA00022827"/>
    </source>
</evidence>
<dbReference type="Proteomes" id="UP000198949">
    <property type="component" value="Unassembled WGS sequence"/>
</dbReference>
<sequence length="396" mass="42090">MKHRIVVLGSGYAGATTAGILAHRLHPDDFEITVVNAAPVFVQRMRLHQLAVGREVKAPELADVYAGTGVRLRLARVTAVHPGRNAVTVTDENGDDELAYDTLVYALGSTVADQGVPGVAEHAFHVTSRPAALRLKERLDGLSEGAEVVVVGEGLTGIETVTEFAEARPDLSLSLVAHREPGAWLSPGARRHLKGAFDRLGVTVHEHTDIERVEANRVIAADGTVFESDATVWTAGFTAHPIAAAAGLEVTESGRIAVDRQMRSLSHPNVYAVGDSVFVIGDNGRPMPMSCGSAGYTSMQAVSSIVGLLTGRKAETTKLSYIGNHISLGRKDAIFQLVDGDAQAKPRSLKGRTAARVKADILSMSLWAVHHPTFGIPKRRHRLATAAERAGEAIAA</sequence>
<dbReference type="InterPro" id="IPR036188">
    <property type="entry name" value="FAD/NAD-bd_sf"/>
</dbReference>
<evidence type="ECO:0000256" key="5">
    <source>
        <dbReference type="ARBA" id="ARBA00023002"/>
    </source>
</evidence>
<organism evidence="7 8">
    <name type="scientific">Glycomyces harbinensis</name>
    <dbReference type="NCBI Taxonomy" id="58114"/>
    <lineage>
        <taxon>Bacteria</taxon>
        <taxon>Bacillati</taxon>
        <taxon>Actinomycetota</taxon>
        <taxon>Actinomycetes</taxon>
        <taxon>Glycomycetales</taxon>
        <taxon>Glycomycetaceae</taxon>
        <taxon>Glycomyces</taxon>
    </lineage>
</organism>
<keyword evidence="4" id="KW-0274">FAD</keyword>
<evidence type="ECO:0000313" key="7">
    <source>
        <dbReference type="EMBL" id="SDE23473.1"/>
    </source>
</evidence>
<evidence type="ECO:0000259" key="6">
    <source>
        <dbReference type="Pfam" id="PF07992"/>
    </source>
</evidence>
<dbReference type="RefSeq" id="WP_091039584.1">
    <property type="nucleotide sequence ID" value="NZ_FNAD01000016.1"/>
</dbReference>
<evidence type="ECO:0000256" key="3">
    <source>
        <dbReference type="ARBA" id="ARBA00022630"/>
    </source>
</evidence>
<dbReference type="EMBL" id="FNAD01000016">
    <property type="protein sequence ID" value="SDE23473.1"/>
    <property type="molecule type" value="Genomic_DNA"/>
</dbReference>
<reference evidence="8" key="1">
    <citation type="submission" date="2016-10" db="EMBL/GenBank/DDBJ databases">
        <authorList>
            <person name="Varghese N."/>
            <person name="Submissions S."/>
        </authorList>
    </citation>
    <scope>NUCLEOTIDE SEQUENCE [LARGE SCALE GENOMIC DNA]</scope>
    <source>
        <strain evidence="8">CGMCC 4.3516</strain>
    </source>
</reference>
<dbReference type="AlphaFoldDB" id="A0A1G7B8Y3"/>
<dbReference type="Gene3D" id="3.50.50.100">
    <property type="match status" value="1"/>
</dbReference>
<dbReference type="PANTHER" id="PTHR42913:SF3">
    <property type="entry name" value="64 KDA MITOCHONDRIAL NADH DEHYDROGENASE (EUROFUNG)"/>
    <property type="match status" value="1"/>
</dbReference>
<dbReference type="InterPro" id="IPR023753">
    <property type="entry name" value="FAD/NAD-binding_dom"/>
</dbReference>